<dbReference type="GO" id="GO:0004843">
    <property type="term" value="F:cysteine-type deubiquitinase activity"/>
    <property type="evidence" value="ECO:0007669"/>
    <property type="project" value="TreeGrafter"/>
</dbReference>
<proteinExistence type="predicted"/>
<evidence type="ECO:0000313" key="1">
    <source>
        <dbReference type="EMBL" id="KKY24807.1"/>
    </source>
</evidence>
<dbReference type="InterPro" id="IPR042467">
    <property type="entry name" value="Peptidase_C65_otubain_sub2"/>
</dbReference>
<dbReference type="GO" id="GO:0005634">
    <property type="term" value="C:nucleus"/>
    <property type="evidence" value="ECO:0007669"/>
    <property type="project" value="TreeGrafter"/>
</dbReference>
<dbReference type="AlphaFoldDB" id="A0A0G2EPU7"/>
<dbReference type="PANTHER" id="PTHR12931">
    <property type="entry name" value="UBIQUITIN THIOLESTERASE PROTEIN OTUB"/>
    <property type="match status" value="1"/>
</dbReference>
<dbReference type="OrthoDB" id="18915at2759"/>
<gene>
    <name evidence="1" type="ORF">UCRPC4_g02337</name>
</gene>
<dbReference type="PANTHER" id="PTHR12931:SF15">
    <property type="entry name" value="UBIQUITIN THIOESTERASE OTUBAIN-LIKE"/>
    <property type="match status" value="1"/>
</dbReference>
<keyword evidence="2" id="KW-1185">Reference proteome</keyword>
<dbReference type="Gene3D" id="1.20.1300.20">
    <property type="entry name" value="Peptidase C65 Otubain, subdomain 2"/>
    <property type="match status" value="1"/>
</dbReference>
<dbReference type="Pfam" id="PF10275">
    <property type="entry name" value="Peptidase_C65"/>
    <property type="match status" value="1"/>
</dbReference>
<dbReference type="GO" id="GO:0071108">
    <property type="term" value="P:protein K48-linked deubiquitination"/>
    <property type="evidence" value="ECO:0007669"/>
    <property type="project" value="TreeGrafter"/>
</dbReference>
<dbReference type="GO" id="GO:0043130">
    <property type="term" value="F:ubiquitin binding"/>
    <property type="evidence" value="ECO:0007669"/>
    <property type="project" value="TreeGrafter"/>
</dbReference>
<organism evidence="1 2">
    <name type="scientific">Phaeomoniella chlamydospora</name>
    <name type="common">Phaeoacremonium chlamydosporum</name>
    <dbReference type="NCBI Taxonomy" id="158046"/>
    <lineage>
        <taxon>Eukaryota</taxon>
        <taxon>Fungi</taxon>
        <taxon>Dikarya</taxon>
        <taxon>Ascomycota</taxon>
        <taxon>Pezizomycotina</taxon>
        <taxon>Eurotiomycetes</taxon>
        <taxon>Chaetothyriomycetidae</taxon>
        <taxon>Phaeomoniellales</taxon>
        <taxon>Phaeomoniellaceae</taxon>
        <taxon>Phaeomoniella</taxon>
    </lineage>
</organism>
<dbReference type="SUPFAM" id="SSF54001">
    <property type="entry name" value="Cysteine proteinases"/>
    <property type="match status" value="1"/>
</dbReference>
<comment type="caution">
    <text evidence="1">The sequence shown here is derived from an EMBL/GenBank/DDBJ whole genome shotgun (WGS) entry which is preliminary data.</text>
</comment>
<evidence type="ECO:0000313" key="2">
    <source>
        <dbReference type="Proteomes" id="UP000053317"/>
    </source>
</evidence>
<dbReference type="EMBL" id="LCWF01000056">
    <property type="protein sequence ID" value="KKY24807.1"/>
    <property type="molecule type" value="Genomic_DNA"/>
</dbReference>
<sequence length="357" mass="39535">MQTKRSGQRLLPYLEITPCGVRSKAMENADGQVSLTSPQSGIADLVAASVFAYLETVLALRDAAKVQTEIARIRAFNAGLQALDYDLSNVEFAMDETFEFMQTLHDNIITGNNRESLLLDAFGNENLSNSIIYHFKLMTSSFMQLNPDIYSPFVDRPLGEYCRNVVEPQAQEIENASLQALATGVIGPAGFAFDVLYLDRSVGDQVTPHHMVGENLNLPLITLLYRPGHYDIIYKDIAPVQVNFQHRLPELNHNYTSEDFFAGVETASLISPDASLATGYALSSAPYMAPSYNRQWTTYPPAYGSSNASTPPTELSTVSEESVLPQLPPVSEDRIRFNPYTFQTDQNGPLTTPVFKK</sequence>
<dbReference type="CDD" id="cd22749">
    <property type="entry name" value="Otubain_C65"/>
    <property type="match status" value="1"/>
</dbReference>
<reference evidence="1 2" key="2">
    <citation type="submission" date="2015-05" db="EMBL/GenBank/DDBJ databases">
        <authorList>
            <person name="Morales-Cruz A."/>
            <person name="Amrine K.C."/>
            <person name="Cantu D."/>
        </authorList>
    </citation>
    <scope>NUCLEOTIDE SEQUENCE [LARGE SCALE GENOMIC DNA]</scope>
    <source>
        <strain evidence="1">UCRPC4</strain>
    </source>
</reference>
<name>A0A0G2EPU7_PHACM</name>
<dbReference type="InterPro" id="IPR038765">
    <property type="entry name" value="Papain-like_cys_pep_sf"/>
</dbReference>
<dbReference type="Proteomes" id="UP000053317">
    <property type="component" value="Unassembled WGS sequence"/>
</dbReference>
<protein>
    <submittedName>
        <fullName evidence="1">Putative ubiquitin thiolesterase</fullName>
    </submittedName>
</protein>
<dbReference type="InterPro" id="IPR019400">
    <property type="entry name" value="Peptidase_C65_otubain"/>
</dbReference>
<accession>A0A0G2EPU7</accession>
<reference evidence="1 2" key="1">
    <citation type="submission" date="2015-05" db="EMBL/GenBank/DDBJ databases">
        <title>Distinctive expansion of gene families associated with plant cell wall degradation and secondary metabolism in the genomes of grapevine trunk pathogens.</title>
        <authorList>
            <person name="Lawrence D.P."/>
            <person name="Travadon R."/>
            <person name="Rolshausen P.E."/>
            <person name="Baumgartner K."/>
        </authorList>
    </citation>
    <scope>NUCLEOTIDE SEQUENCE [LARGE SCALE GENOMIC DNA]</scope>
    <source>
        <strain evidence="1">UCRPC4</strain>
    </source>
</reference>